<dbReference type="AlphaFoldDB" id="A0AAD6QFJ5"/>
<keyword evidence="2" id="KW-1185">Reference proteome</keyword>
<reference evidence="1" key="1">
    <citation type="journal article" date="2023" name="Mol. Ecol. Resour.">
        <title>Chromosome-level genome assembly of a triploid poplar Populus alba 'Berolinensis'.</title>
        <authorList>
            <person name="Chen S."/>
            <person name="Yu Y."/>
            <person name="Wang X."/>
            <person name="Wang S."/>
            <person name="Zhang T."/>
            <person name="Zhou Y."/>
            <person name="He R."/>
            <person name="Meng N."/>
            <person name="Wang Y."/>
            <person name="Liu W."/>
            <person name="Liu Z."/>
            <person name="Liu J."/>
            <person name="Guo Q."/>
            <person name="Huang H."/>
            <person name="Sederoff R.R."/>
            <person name="Wang G."/>
            <person name="Qu G."/>
            <person name="Chen S."/>
        </authorList>
    </citation>
    <scope>NUCLEOTIDE SEQUENCE</scope>
    <source>
        <strain evidence="1">SC-2020</strain>
    </source>
</reference>
<accession>A0AAD6QFJ5</accession>
<evidence type="ECO:0000313" key="1">
    <source>
        <dbReference type="EMBL" id="KAJ6989452.1"/>
    </source>
</evidence>
<dbReference type="EMBL" id="JAQIZT010000008">
    <property type="protein sequence ID" value="KAJ6989452.1"/>
    <property type="molecule type" value="Genomic_DNA"/>
</dbReference>
<sequence length="171" mass="19336">MRKLFLELVLDRISSAVSESRIHNQSTCSNSTVKVKGIERGIESLFPGVLVLLKEICNGEVTPWVKKICTYIGVSLVEQVHPIENWTAPPGAWFLLSEVSGYLSKAVNWEFLHCYCRTCAAARRSSTLKEKSEYVFLANKERQGILVSIYEKKWTGSRHLVFWLLGTLTGL</sequence>
<protein>
    <submittedName>
        <fullName evidence="1">Uncharacterized protein</fullName>
    </submittedName>
</protein>
<proteinExistence type="predicted"/>
<evidence type="ECO:0000313" key="2">
    <source>
        <dbReference type="Proteomes" id="UP001164929"/>
    </source>
</evidence>
<comment type="caution">
    <text evidence="1">The sequence shown here is derived from an EMBL/GenBank/DDBJ whole genome shotgun (WGS) entry which is preliminary data.</text>
</comment>
<name>A0AAD6QFJ5_9ROSI</name>
<gene>
    <name evidence="1" type="ORF">NC653_022126</name>
</gene>
<dbReference type="Proteomes" id="UP001164929">
    <property type="component" value="Chromosome 8"/>
</dbReference>
<organism evidence="1 2">
    <name type="scientific">Populus alba x Populus x berolinensis</name>
    <dbReference type="NCBI Taxonomy" id="444605"/>
    <lineage>
        <taxon>Eukaryota</taxon>
        <taxon>Viridiplantae</taxon>
        <taxon>Streptophyta</taxon>
        <taxon>Embryophyta</taxon>
        <taxon>Tracheophyta</taxon>
        <taxon>Spermatophyta</taxon>
        <taxon>Magnoliopsida</taxon>
        <taxon>eudicotyledons</taxon>
        <taxon>Gunneridae</taxon>
        <taxon>Pentapetalae</taxon>
        <taxon>rosids</taxon>
        <taxon>fabids</taxon>
        <taxon>Malpighiales</taxon>
        <taxon>Salicaceae</taxon>
        <taxon>Saliceae</taxon>
        <taxon>Populus</taxon>
    </lineage>
</organism>